<evidence type="ECO:0000313" key="1">
    <source>
        <dbReference type="EMBL" id="UXP32931.1"/>
    </source>
</evidence>
<evidence type="ECO:0000313" key="2">
    <source>
        <dbReference type="Proteomes" id="UP001065174"/>
    </source>
</evidence>
<organism evidence="1 2">
    <name type="scientific">Reichenbachiella agarivorans</name>
    <dbReference type="NCBI Taxonomy" id="2979464"/>
    <lineage>
        <taxon>Bacteria</taxon>
        <taxon>Pseudomonadati</taxon>
        <taxon>Bacteroidota</taxon>
        <taxon>Cytophagia</taxon>
        <taxon>Cytophagales</taxon>
        <taxon>Reichenbachiellaceae</taxon>
        <taxon>Reichenbachiella</taxon>
    </lineage>
</organism>
<dbReference type="Pfam" id="PF18939">
    <property type="entry name" value="DUF5686"/>
    <property type="match status" value="1"/>
</dbReference>
<dbReference type="RefSeq" id="WP_262310363.1">
    <property type="nucleotide sequence ID" value="NZ_CP106679.1"/>
</dbReference>
<dbReference type="EMBL" id="CP106679">
    <property type="protein sequence ID" value="UXP32931.1"/>
    <property type="molecule type" value="Genomic_DNA"/>
</dbReference>
<dbReference type="Proteomes" id="UP001065174">
    <property type="component" value="Chromosome"/>
</dbReference>
<gene>
    <name evidence="1" type="ORF">N6H18_03045</name>
</gene>
<dbReference type="Pfam" id="PF13715">
    <property type="entry name" value="CarbopepD_reg_2"/>
    <property type="match status" value="1"/>
</dbReference>
<sequence length="817" mass="94107">MVLLICWSALPVMSQSMGLTGKVVEAGSLEPVPFAHVFLKGTQVGTSTNMDGEFSLNIKANTLPSDTLVITSLGFLTQRIKVRNGDEVEVQLVTESRMMDDLVVKAGVNPAYAVMDQIVRRKKQNNPDQLDNYSCEEYAKIRFDLNHLTEKVKNNIILKPFDYIWDNTDTTSDGVSYLPVLLVEKQSEHYYRQSPKKQKSVVLAKNVTGLPGPKILEFVEELYFTPNVYDDFVVILDKNFPSPLNSNYKFHYEYYLDSSMSAVGKEYQLSFQPKQKRELAFVGEMKVDSASYAVKSISLRFDIMANVNFVRSYLVEQQYQNVDGQHWMLTSSYVLGDYTVIENSSDLTGFFGRKNATFSHYVINDAPFKPIYEGVAVVVESDGAMNHDENYWAGIRQDTLNVKEEGIRQMVDQLETDPDFILRKNIALGIATGYVPWNKFEIGDFYTFYSNNYVEDSRLKFGFRTHQNWSFPLSASIYGAYGFRDEKWKYGLQTALRLDKANKMRMGLGVKDDIIQLGRSINALPIDHVLTSFVQIGNSVSRVYEQRYDAYFERVLGTGLIARANYFRVQLSPTDTVSFRERNEGQLIEQSNYTASGIDLTVKFNSQNKDINGDFYSRTDLKKVFRRYPDIALQWQYSGQEFGADVTYHKLTGQMSQYLRTRKWGYFKYAVEAGLTEGSVPYLFMNTPFSNQLVLYDDMAFNLMHYLEYVADRYVTANVQQHFDGLIMDRIPLVNRLKWRSFVFAKGYWGQLSDLNKGDQYLLPSQTSRLTQPYYEVGFGLENIFKIARIDFVWRLNDTTLPDSYNFIVKPSFRFSF</sequence>
<reference evidence="1" key="1">
    <citation type="submission" date="2022-09" db="EMBL/GenBank/DDBJ databases">
        <title>Comparative genomics and taxonomic characterization of three novel marine species of genus Reichenbachiella exhibiting antioxidant and polysaccharide degradation activities.</title>
        <authorList>
            <person name="Muhammad N."/>
            <person name="Lee Y.-J."/>
            <person name="Ko J."/>
            <person name="Kim S.-G."/>
        </authorList>
    </citation>
    <scope>NUCLEOTIDE SEQUENCE</scope>
    <source>
        <strain evidence="1">BKB1-1</strain>
    </source>
</reference>
<dbReference type="InterPro" id="IPR008969">
    <property type="entry name" value="CarboxyPept-like_regulatory"/>
</dbReference>
<keyword evidence="2" id="KW-1185">Reference proteome</keyword>
<name>A0ABY6CR03_9BACT</name>
<dbReference type="InterPro" id="IPR043741">
    <property type="entry name" value="DUF5686"/>
</dbReference>
<protein>
    <submittedName>
        <fullName evidence="1">DUF5686 and carboxypeptidase regulatory-like domain-containing protein</fullName>
    </submittedName>
</protein>
<accession>A0ABY6CR03</accession>
<proteinExistence type="predicted"/>
<dbReference type="SUPFAM" id="SSF49464">
    <property type="entry name" value="Carboxypeptidase regulatory domain-like"/>
    <property type="match status" value="1"/>
</dbReference>